<comment type="similarity">
    <text evidence="7">Belongs to the UvrC family.</text>
</comment>
<dbReference type="InterPro" id="IPR001162">
    <property type="entry name" value="UvrC_RNase_H_dom"/>
</dbReference>
<comment type="subunit">
    <text evidence="7">Interacts with UvrB in an incision complex.</text>
</comment>
<keyword evidence="4 7" id="KW-0267">Excision nuclease</keyword>
<dbReference type="Gene3D" id="3.30.420.340">
    <property type="entry name" value="UvrC, RNAse H endonuclease domain"/>
    <property type="match status" value="1"/>
</dbReference>
<dbReference type="CDD" id="cd10434">
    <property type="entry name" value="GIY-YIG_UvrC_Cho"/>
    <property type="match status" value="1"/>
</dbReference>
<dbReference type="InterPro" id="IPR000305">
    <property type="entry name" value="GIY-YIG_endonuc"/>
</dbReference>
<dbReference type="Gene3D" id="4.10.860.10">
    <property type="entry name" value="UVR domain"/>
    <property type="match status" value="1"/>
</dbReference>
<evidence type="ECO:0000259" key="9">
    <source>
        <dbReference type="PROSITE" id="PS50164"/>
    </source>
</evidence>
<dbReference type="Pfam" id="PF22920">
    <property type="entry name" value="UvrC_RNaseH"/>
    <property type="match status" value="1"/>
</dbReference>
<protein>
    <recommendedName>
        <fullName evidence="7">UvrABC system protein C</fullName>
        <shortName evidence="7">Protein UvrC</shortName>
    </recommendedName>
    <alternativeName>
        <fullName evidence="7">Excinuclease ABC subunit C</fullName>
    </alternativeName>
</protein>
<reference evidence="11" key="1">
    <citation type="journal article" date="2020" name="mSystems">
        <title>Genome- and Community-Level Interaction Insights into Carbon Utilization and Element Cycling Functions of Hydrothermarchaeota in Hydrothermal Sediment.</title>
        <authorList>
            <person name="Zhou Z."/>
            <person name="Liu Y."/>
            <person name="Xu W."/>
            <person name="Pan J."/>
            <person name="Luo Z.H."/>
            <person name="Li M."/>
        </authorList>
    </citation>
    <scope>NUCLEOTIDE SEQUENCE [LARGE SCALE GENOMIC DNA]</scope>
    <source>
        <strain evidence="11">SpSt-776</strain>
    </source>
</reference>
<dbReference type="PROSITE" id="PS50151">
    <property type="entry name" value="UVR"/>
    <property type="match status" value="1"/>
</dbReference>
<keyword evidence="2 7" id="KW-0227">DNA damage</keyword>
<sequence>MLKDLEKTLESLPAEPGVYLMKDAAGRVLYVGKAKNLNKRVRSYFEGGRDERLQIPFLQEAVADLETIVVGNEKEALLLENELIKRYKPPFNIKLREGGNFVYLKLDLAQAYPRLEVTRVVKPDGARYFGPYPAAKALRETLRVINRYFQLRTCADHDPRQHPRPCLLCQISNFPAPSVFDIPPEEYRRHVEDAIQFLEGKKPELLESLRRRMMEAASALKFEEAARLRDRIHAVERTLQTQKVVVGERVDWDVLGLYREGGDLAVYLLFVRKGRVMGGRPFLFRGQEFPDQELIASFLNLYYSQGQLIPDEVVLPLEIEGQEALAELLSDRKGTQVRLSVPKKGIGRELLEMSIRNARQALRRPRAREEVPEFLARLARSLHLQKVPRRLECFDVSHFKGETMVASQVAMTDGQLDKSRYRRYRIRTVAVGDDYRAMYEALSRRLRHGLEEGDLPDLIVLDGGKMQLSAGLQAMADLGVSGVEIVALAKKREIAGRGARRETKAPERIYLPGRKSPVILPPDSPELLTLAFLRDEAHRFALAYQKKMSRREKLRSELTLIPGIGETRKNELLRHFGSIARLREATLEELSAVEGLGPALAKRIFEFFHPSSPAEQHPLAD</sequence>
<organism evidence="11">
    <name type="scientific">Desulfobacca acetoxidans</name>
    <dbReference type="NCBI Taxonomy" id="60893"/>
    <lineage>
        <taxon>Bacteria</taxon>
        <taxon>Pseudomonadati</taxon>
        <taxon>Thermodesulfobacteriota</taxon>
        <taxon>Desulfobaccia</taxon>
        <taxon>Desulfobaccales</taxon>
        <taxon>Desulfobaccaceae</taxon>
        <taxon>Desulfobacca</taxon>
    </lineage>
</organism>
<dbReference type="Gene3D" id="3.40.1440.10">
    <property type="entry name" value="GIY-YIG endonuclease"/>
    <property type="match status" value="1"/>
</dbReference>
<dbReference type="GO" id="GO:0003677">
    <property type="term" value="F:DNA binding"/>
    <property type="evidence" value="ECO:0007669"/>
    <property type="project" value="UniProtKB-UniRule"/>
</dbReference>
<dbReference type="HAMAP" id="MF_00203">
    <property type="entry name" value="UvrC"/>
    <property type="match status" value="1"/>
</dbReference>
<evidence type="ECO:0000256" key="2">
    <source>
        <dbReference type="ARBA" id="ARBA00022763"/>
    </source>
</evidence>
<dbReference type="GO" id="GO:0009432">
    <property type="term" value="P:SOS response"/>
    <property type="evidence" value="ECO:0007669"/>
    <property type="project" value="UniProtKB-UniRule"/>
</dbReference>
<feature type="domain" description="UVR" evidence="8">
    <location>
        <begin position="203"/>
        <end position="238"/>
    </location>
</feature>
<dbReference type="PROSITE" id="PS50165">
    <property type="entry name" value="UVRC"/>
    <property type="match status" value="1"/>
</dbReference>
<dbReference type="Pfam" id="PF12826">
    <property type="entry name" value="HHH_2"/>
    <property type="match status" value="1"/>
</dbReference>
<dbReference type="GO" id="GO:0009381">
    <property type="term" value="F:excinuclease ABC activity"/>
    <property type="evidence" value="ECO:0007669"/>
    <property type="project" value="UniProtKB-UniRule"/>
</dbReference>
<dbReference type="InterPro" id="IPR010994">
    <property type="entry name" value="RuvA_2-like"/>
</dbReference>
<dbReference type="Pfam" id="PF08459">
    <property type="entry name" value="UvrC_RNaseH_dom"/>
    <property type="match status" value="1"/>
</dbReference>
<dbReference type="Gene3D" id="1.10.150.20">
    <property type="entry name" value="5' to 3' exonuclease, C-terminal subdomain"/>
    <property type="match status" value="1"/>
</dbReference>
<dbReference type="Pfam" id="PF01541">
    <property type="entry name" value="GIY-YIG"/>
    <property type="match status" value="1"/>
</dbReference>
<dbReference type="Pfam" id="PF02151">
    <property type="entry name" value="UVR"/>
    <property type="match status" value="1"/>
</dbReference>
<keyword evidence="1 7" id="KW-0963">Cytoplasm</keyword>
<name>A0A7C3SHM9_9BACT</name>
<dbReference type="GO" id="GO:0006289">
    <property type="term" value="P:nucleotide-excision repair"/>
    <property type="evidence" value="ECO:0007669"/>
    <property type="project" value="UniProtKB-UniRule"/>
</dbReference>
<accession>A0A7C3SHM9</accession>
<evidence type="ECO:0000256" key="6">
    <source>
        <dbReference type="ARBA" id="ARBA00023236"/>
    </source>
</evidence>
<feature type="domain" description="GIY-YIG" evidence="9">
    <location>
        <begin position="14"/>
        <end position="93"/>
    </location>
</feature>
<keyword evidence="6 7" id="KW-0742">SOS response</keyword>
<dbReference type="NCBIfam" id="TIGR00194">
    <property type="entry name" value="uvrC"/>
    <property type="match status" value="1"/>
</dbReference>
<feature type="domain" description="UvrC family homology region profile" evidence="10">
    <location>
        <begin position="254"/>
        <end position="475"/>
    </location>
</feature>
<dbReference type="InterPro" id="IPR038476">
    <property type="entry name" value="UvrC_RNase_H_dom_sf"/>
</dbReference>
<dbReference type="InterPro" id="IPR035901">
    <property type="entry name" value="GIY-YIG_endonuc_sf"/>
</dbReference>
<dbReference type="EMBL" id="DTHB01000016">
    <property type="protein sequence ID" value="HGB13802.1"/>
    <property type="molecule type" value="Genomic_DNA"/>
</dbReference>
<proteinExistence type="inferred from homology"/>
<gene>
    <name evidence="7 11" type="primary">uvrC</name>
    <name evidence="11" type="ORF">ENV62_00980</name>
</gene>
<keyword evidence="5 7" id="KW-0234">DNA repair</keyword>
<evidence type="ECO:0000259" key="10">
    <source>
        <dbReference type="PROSITE" id="PS50165"/>
    </source>
</evidence>
<evidence type="ECO:0000256" key="1">
    <source>
        <dbReference type="ARBA" id="ARBA00022490"/>
    </source>
</evidence>
<dbReference type="AlphaFoldDB" id="A0A7C3SHM9"/>
<dbReference type="PROSITE" id="PS50164">
    <property type="entry name" value="GIY_YIG"/>
    <property type="match status" value="1"/>
</dbReference>
<comment type="subcellular location">
    <subcellularLocation>
        <location evidence="7">Cytoplasm</location>
    </subcellularLocation>
</comment>
<dbReference type="InterPro" id="IPR003583">
    <property type="entry name" value="Hlx-hairpin-Hlx_DNA-bd_motif"/>
</dbReference>
<dbReference type="SUPFAM" id="SSF46600">
    <property type="entry name" value="C-terminal UvrC-binding domain of UvrB"/>
    <property type="match status" value="1"/>
</dbReference>
<dbReference type="GO" id="GO:0009380">
    <property type="term" value="C:excinuclease repair complex"/>
    <property type="evidence" value="ECO:0007669"/>
    <property type="project" value="InterPro"/>
</dbReference>
<dbReference type="SUPFAM" id="SSF82771">
    <property type="entry name" value="GIY-YIG endonuclease"/>
    <property type="match status" value="1"/>
</dbReference>
<dbReference type="InterPro" id="IPR036876">
    <property type="entry name" value="UVR_dom_sf"/>
</dbReference>
<dbReference type="GO" id="GO:0005737">
    <property type="term" value="C:cytoplasm"/>
    <property type="evidence" value="ECO:0007669"/>
    <property type="project" value="UniProtKB-SubCell"/>
</dbReference>
<dbReference type="InterPro" id="IPR001943">
    <property type="entry name" value="UVR_dom"/>
</dbReference>
<comment type="function">
    <text evidence="7">The UvrABC repair system catalyzes the recognition and processing of DNA lesions. UvrC both incises the 5' and 3' sides of the lesion. The N-terminal half is responsible for the 3' incision and the C-terminal half is responsible for the 5' incision.</text>
</comment>
<dbReference type="FunFam" id="3.40.1440.10:FF:000001">
    <property type="entry name" value="UvrABC system protein C"/>
    <property type="match status" value="1"/>
</dbReference>
<dbReference type="InterPro" id="IPR050066">
    <property type="entry name" value="UvrABC_protein_C"/>
</dbReference>
<evidence type="ECO:0000256" key="4">
    <source>
        <dbReference type="ARBA" id="ARBA00022881"/>
    </source>
</evidence>
<dbReference type="PANTHER" id="PTHR30562">
    <property type="entry name" value="UVRC/OXIDOREDUCTASE"/>
    <property type="match status" value="1"/>
</dbReference>
<comment type="caution">
    <text evidence="11">The sequence shown here is derived from an EMBL/GenBank/DDBJ whole genome shotgun (WGS) entry which is preliminary data.</text>
</comment>
<evidence type="ECO:0000256" key="7">
    <source>
        <dbReference type="HAMAP-Rule" id="MF_00203"/>
    </source>
</evidence>
<dbReference type="InterPro" id="IPR004791">
    <property type="entry name" value="UvrC"/>
</dbReference>
<dbReference type="NCBIfam" id="NF001824">
    <property type="entry name" value="PRK00558.1-5"/>
    <property type="match status" value="1"/>
</dbReference>
<dbReference type="SUPFAM" id="SSF47781">
    <property type="entry name" value="RuvA domain 2-like"/>
    <property type="match status" value="1"/>
</dbReference>
<dbReference type="SMART" id="SM00278">
    <property type="entry name" value="HhH1"/>
    <property type="match status" value="2"/>
</dbReference>
<keyword evidence="3 7" id="KW-0228">DNA excision</keyword>
<evidence type="ECO:0000256" key="3">
    <source>
        <dbReference type="ARBA" id="ARBA00022769"/>
    </source>
</evidence>
<dbReference type="SMART" id="SM00465">
    <property type="entry name" value="GIYc"/>
    <property type="match status" value="1"/>
</dbReference>
<evidence type="ECO:0000259" key="8">
    <source>
        <dbReference type="PROSITE" id="PS50151"/>
    </source>
</evidence>
<evidence type="ECO:0000256" key="5">
    <source>
        <dbReference type="ARBA" id="ARBA00023204"/>
    </source>
</evidence>
<dbReference type="InterPro" id="IPR041663">
    <property type="entry name" value="DisA/LigA_HHH"/>
</dbReference>
<dbReference type="PANTHER" id="PTHR30562:SF1">
    <property type="entry name" value="UVRABC SYSTEM PROTEIN C"/>
    <property type="match status" value="1"/>
</dbReference>
<dbReference type="InterPro" id="IPR047296">
    <property type="entry name" value="GIY-YIG_UvrC_Cho"/>
</dbReference>
<evidence type="ECO:0000313" key="11">
    <source>
        <dbReference type="EMBL" id="HGB13802.1"/>
    </source>
</evidence>